<dbReference type="AlphaFoldDB" id="A0A1H0JMF5"/>
<dbReference type="Gene3D" id="1.50.10.10">
    <property type="match status" value="1"/>
</dbReference>
<dbReference type="Proteomes" id="UP000198778">
    <property type="component" value="Unassembled WGS sequence"/>
</dbReference>
<keyword evidence="2" id="KW-1185">Reference proteome</keyword>
<evidence type="ECO:0000313" key="2">
    <source>
        <dbReference type="Proteomes" id="UP000198778"/>
    </source>
</evidence>
<evidence type="ECO:0000313" key="1">
    <source>
        <dbReference type="EMBL" id="SDO44561.1"/>
    </source>
</evidence>
<dbReference type="SUPFAM" id="SSF48208">
    <property type="entry name" value="Six-hairpin glycosidases"/>
    <property type="match status" value="1"/>
</dbReference>
<dbReference type="InterPro" id="IPR012341">
    <property type="entry name" value="6hp_glycosidase-like_sf"/>
</dbReference>
<organism evidence="1 2">
    <name type="scientific">Alkalicoccus daliensis</name>
    <dbReference type="NCBI Taxonomy" id="745820"/>
    <lineage>
        <taxon>Bacteria</taxon>
        <taxon>Bacillati</taxon>
        <taxon>Bacillota</taxon>
        <taxon>Bacilli</taxon>
        <taxon>Bacillales</taxon>
        <taxon>Bacillaceae</taxon>
        <taxon>Alkalicoccus</taxon>
    </lineage>
</organism>
<gene>
    <name evidence="1" type="ORF">SAMN04488053_11411</name>
</gene>
<evidence type="ECO:0008006" key="3">
    <source>
        <dbReference type="Google" id="ProtNLM"/>
    </source>
</evidence>
<name>A0A1H0JMF5_9BACI</name>
<sequence>MQKLMEAVRAGLNHNSVEIPQTDYSRTYFDKEEQATVFLSFSENGARARVLQGRGGSLEAAVQDAVKKGEGVTADAVKLDILTGIQPVNKDTSWININRHALTYKRREDGLMFGDRISPLMFLPEEVEAYGMIRGGKLQQEHIFRAFDKHQLLTEDRLSKEIITEEWHDVYKFRTHSFYIDDDGYRELFRGHRVFNELQAGDLKEAVKLSRDNYFTQAVNAQGKFVYSFQPQDNQVPKGYNILRHAGTAYSMLEIQEFFPEEQLQRTIEKTIRYLLKKVKRIEVNGTDAQVIVENDNIKLGGNGLGIIALAQYTKVTGDRQYIPLMRDMAKWMLTIQDETGKFSVHKQIYSSKEHTDFVSHYYSGEAILSLVRLYQVDPDEAWLDAAEGEANYLIHRRDSKETKKTITHDHWLLYALNELHQERPKEDYAAHSYFIAEAIMDTQRLDQHEVDREWVGSYEMKGIPRSTPTACRTEGLGAVYRLAQRQEKKDMAERCRHAMAEAVKFQLQMQFQPESVLYLDHKKLCLGALHESLTSYEIRNDYTQHNISSFLSLYKILLEK</sequence>
<reference evidence="2" key="1">
    <citation type="submission" date="2016-10" db="EMBL/GenBank/DDBJ databases">
        <authorList>
            <person name="Varghese N."/>
            <person name="Submissions S."/>
        </authorList>
    </citation>
    <scope>NUCLEOTIDE SEQUENCE [LARGE SCALE GENOMIC DNA]</scope>
    <source>
        <strain evidence="2">CGMCC 1.10369</strain>
    </source>
</reference>
<proteinExistence type="predicted"/>
<dbReference type="EMBL" id="FNIL01000014">
    <property type="protein sequence ID" value="SDO44561.1"/>
    <property type="molecule type" value="Genomic_DNA"/>
</dbReference>
<dbReference type="STRING" id="745820.SAMN04488053_11411"/>
<dbReference type="InterPro" id="IPR008928">
    <property type="entry name" value="6-hairpin_glycosidase_sf"/>
</dbReference>
<protein>
    <recommendedName>
        <fullName evidence="3">AMMECR1 domain-containing protein</fullName>
    </recommendedName>
</protein>
<accession>A0A1H0JMF5</accession>
<dbReference type="OrthoDB" id="9810718at2"/>
<dbReference type="GO" id="GO:0005975">
    <property type="term" value="P:carbohydrate metabolic process"/>
    <property type="evidence" value="ECO:0007669"/>
    <property type="project" value="InterPro"/>
</dbReference>
<dbReference type="RefSeq" id="WP_090843906.1">
    <property type="nucleotide sequence ID" value="NZ_FNIL01000014.1"/>
</dbReference>